<gene>
    <name evidence="2" type="ORF">MNBD_PLANCTO02-65</name>
</gene>
<dbReference type="EMBL" id="UOGL01000639">
    <property type="protein sequence ID" value="VAX42289.1"/>
    <property type="molecule type" value="Genomic_DNA"/>
</dbReference>
<reference evidence="2" key="1">
    <citation type="submission" date="2018-06" db="EMBL/GenBank/DDBJ databases">
        <authorList>
            <person name="Zhirakovskaya E."/>
        </authorList>
    </citation>
    <scope>NUCLEOTIDE SEQUENCE</scope>
</reference>
<name>A0A3B1DIN6_9ZZZZ</name>
<dbReference type="AlphaFoldDB" id="A0A3B1DIN6"/>
<protein>
    <submittedName>
        <fullName evidence="2">Uncharacterized protein</fullName>
    </submittedName>
</protein>
<feature type="region of interest" description="Disordered" evidence="1">
    <location>
        <begin position="29"/>
        <end position="56"/>
    </location>
</feature>
<evidence type="ECO:0000313" key="2">
    <source>
        <dbReference type="EMBL" id="VAX42289.1"/>
    </source>
</evidence>
<accession>A0A3B1DIN6</accession>
<feature type="compositionally biased region" description="Polar residues" evidence="1">
    <location>
        <begin position="35"/>
        <end position="53"/>
    </location>
</feature>
<organism evidence="2">
    <name type="scientific">hydrothermal vent metagenome</name>
    <dbReference type="NCBI Taxonomy" id="652676"/>
    <lineage>
        <taxon>unclassified sequences</taxon>
        <taxon>metagenomes</taxon>
        <taxon>ecological metagenomes</taxon>
    </lineage>
</organism>
<evidence type="ECO:0000256" key="1">
    <source>
        <dbReference type="SAM" id="MobiDB-lite"/>
    </source>
</evidence>
<sequence length="433" mass="48236">MRHSKFVPSLLLFMLSITLFCAGCSQSNKKDIPPKNNQRQSDTGNNSQQTSKIISPVGDGADAAVQRVINGLQSNNPFVLWQALPASYQNDINELVHLYAQQMDEELWSEIFTTLKKATRILKKQKRFYLEQQIARNGPREKERIEKRFNQVLQILSILIESDIGDIKALRTIDVGDIVKTVGGDSMQQFEILSEMAGTATGKPLSKIQIGQMRVKLLSSKGENGIVLISSPDKTTGTLKQEEVQFVKVEEKWIPKELATNWKSDIASARKKLKQMTPEFIASIKPRLMNVLKQVNGGLDEMDTAQNAREFSMAKTKATAPLYGLAFNLAISPPDLQPEMKAKPVGKGIAVTIVIQGESNENAIGKLEEQLLLMDSDVEQMTSNVRLNAKKNNASLKISPVYDISKFAKSLPFGKVTKIDKEKQIIYVTVSKK</sequence>
<proteinExistence type="predicted"/>